<organism evidence="3 4">
    <name type="scientific">Paenibacillus baimaensis</name>
    <dbReference type="NCBI Taxonomy" id="2982185"/>
    <lineage>
        <taxon>Bacteria</taxon>
        <taxon>Bacillati</taxon>
        <taxon>Bacillota</taxon>
        <taxon>Bacilli</taxon>
        <taxon>Bacillales</taxon>
        <taxon>Paenibacillaceae</taxon>
        <taxon>Paenibacillus</taxon>
    </lineage>
</organism>
<evidence type="ECO:0000259" key="2">
    <source>
        <dbReference type="PROSITE" id="PS51272"/>
    </source>
</evidence>
<dbReference type="EMBL" id="JAOQIO010000095">
    <property type="protein sequence ID" value="MCU6795774.1"/>
    <property type="molecule type" value="Genomic_DNA"/>
</dbReference>
<dbReference type="InterPro" id="IPR001119">
    <property type="entry name" value="SLH_dom"/>
</dbReference>
<proteinExistence type="predicted"/>
<evidence type="ECO:0000313" key="4">
    <source>
        <dbReference type="Proteomes" id="UP001652445"/>
    </source>
</evidence>
<gene>
    <name evidence="3" type="ORF">OB236_27020</name>
</gene>
<accession>A0ABT2UQ27</accession>
<comment type="caution">
    <text evidence="3">The sequence shown here is derived from an EMBL/GenBank/DDBJ whole genome shotgun (WGS) entry which is preliminary data.</text>
</comment>
<dbReference type="Pfam" id="PF00395">
    <property type="entry name" value="SLH"/>
    <property type="match status" value="2"/>
</dbReference>
<evidence type="ECO:0000313" key="3">
    <source>
        <dbReference type="EMBL" id="MCU6795774.1"/>
    </source>
</evidence>
<feature type="domain" description="SLH" evidence="2">
    <location>
        <begin position="191"/>
        <end position="254"/>
    </location>
</feature>
<feature type="domain" description="SLH" evidence="2">
    <location>
        <begin position="54"/>
        <end position="117"/>
    </location>
</feature>
<sequence length="923" mass="99832">MNNKHNYLSIKKMTAGLMALSVILSSPAYAADPVITPPSTSTSTTSSSSNSASTITQFSDVSPQHWAIKHITKLAALGIIQGYEKAEFRADNSVSQQDAIIMALRLMGLENEVLKIKTDTVLGGIVVDSYAKPYIAYALDKGLINFKEETESLGTNKTAWGSRPATREWVAKIVIRSIGKETLAQQQAANASTFKDAKDFSSWAVGYVNAAVSLKIVNGMDDNKFQPAGSVTRAQMATFLSRADKELTQRSDKVVIGYVMGMKDNKLTIQNDKGQSSEYTLNVGTVIYNAKDDSRIPSTTLKETNQVYIIQSLGVASYVELTNDEEKMESFEGTLDTLFLNQMTVAINQAGTKVLKELAPTVTVTDKEGRGLSIGTIQVGSLIELKRNMLLPNAKISQIIVKQVPLSKSAEGTVVSIQKEQNSITFLEQTSGQNETYPISSKTSITLPDGTTVSDFSKLRIGDIVGFEVKTNEVTAVTIRKQADITTAVTGTLTSLSSDKKILTVNKPGSSLGAYFIADNALVTIDGLPNAGFFDLEVGDELKLDLLNEKIVKVTVTSRSINLITLATIVNYDADLKALTVVNDSGTYNAYKLTDNTALKLWGSELPLSNFASQFTKGKKVDLKVSKDKVLTIELTIQVEGTITQLNTTASEVTLRTSGGQNTTFKVQSGIGVDMYGKTNALLTDLKVGDTIQGRFNGNQDVISQILYKKTAVYKVITTNADSRQISVKDESGVLNVFTVDNNDKITNPTKSTHNFTDIQQDEFVKVSLTGNVLEKAVILNTLRGKVTALDTATGTLTVQELATGTTQVVPVGLQFVIKQNGVALAALNAIKPNDRVEIIKDAGDKVQITVAIASKRTVASYDNVLNQLLLKPNAAGDKSTYNFFAKAYLHKGTASVAANAFVENEEVTLYVLDDKIIEIEKQ</sequence>
<keyword evidence="1" id="KW-0732">Signal</keyword>
<feature type="signal peptide" evidence="1">
    <location>
        <begin position="1"/>
        <end position="30"/>
    </location>
</feature>
<name>A0ABT2UQ27_9BACL</name>
<dbReference type="RefSeq" id="WP_262686712.1">
    <property type="nucleotide sequence ID" value="NZ_JAOQIO010000095.1"/>
</dbReference>
<reference evidence="3 4" key="1">
    <citation type="submission" date="2022-09" db="EMBL/GenBank/DDBJ databases">
        <authorList>
            <person name="Han X.L."/>
            <person name="Wang Q."/>
            <person name="Lu T."/>
        </authorList>
    </citation>
    <scope>NUCLEOTIDE SEQUENCE [LARGE SCALE GENOMIC DNA]</scope>
    <source>
        <strain evidence="3 4">WQ 127069</strain>
    </source>
</reference>
<keyword evidence="4" id="KW-1185">Reference proteome</keyword>
<dbReference type="Proteomes" id="UP001652445">
    <property type="component" value="Unassembled WGS sequence"/>
</dbReference>
<evidence type="ECO:0000256" key="1">
    <source>
        <dbReference type="SAM" id="SignalP"/>
    </source>
</evidence>
<dbReference type="PROSITE" id="PS51272">
    <property type="entry name" value="SLH"/>
    <property type="match status" value="2"/>
</dbReference>
<feature type="chain" id="PRO_5045799504" evidence="1">
    <location>
        <begin position="31"/>
        <end position="923"/>
    </location>
</feature>
<protein>
    <submittedName>
        <fullName evidence="3">S-layer homology domain-containing protein</fullName>
    </submittedName>
</protein>